<dbReference type="InterPro" id="IPR000352">
    <property type="entry name" value="Pep_chain_release_fac_I"/>
</dbReference>
<dbReference type="InterPro" id="IPR052104">
    <property type="entry name" value="Mito_Release_Factor_mL62"/>
</dbReference>
<keyword evidence="3" id="KW-1185">Reference proteome</keyword>
<dbReference type="GO" id="GO:0005762">
    <property type="term" value="C:mitochondrial large ribosomal subunit"/>
    <property type="evidence" value="ECO:0007669"/>
    <property type="project" value="TreeGrafter"/>
</dbReference>
<comment type="caution">
    <text evidence="2">The sequence shown here is derived from an EMBL/GenBank/DDBJ whole genome shotgun (WGS) entry which is preliminary data.</text>
</comment>
<name>A0A8J5UJD8_9ASCO</name>
<dbReference type="AlphaFoldDB" id="A0A8J5UJD8"/>
<dbReference type="EMBL" id="JAGSYN010000270">
    <property type="protein sequence ID" value="KAG7661081.1"/>
    <property type="molecule type" value="Genomic_DNA"/>
</dbReference>
<reference evidence="2 3" key="1">
    <citation type="journal article" date="2021" name="DNA Res.">
        <title>Genome analysis of Candida subhashii reveals its hybrid nature and dual mitochondrial genome conformations.</title>
        <authorList>
            <person name="Mixao V."/>
            <person name="Hegedusova E."/>
            <person name="Saus E."/>
            <person name="Pryszcz L.P."/>
            <person name="Cillingova A."/>
            <person name="Nosek J."/>
            <person name="Gabaldon T."/>
        </authorList>
    </citation>
    <scope>NUCLEOTIDE SEQUENCE [LARGE SCALE GENOMIC DNA]</scope>
    <source>
        <strain evidence="2 3">CBS 10753</strain>
    </source>
</reference>
<accession>A0A8J5UJD8</accession>
<feature type="domain" description="Prokaryotic-type class I peptide chain release factors" evidence="1">
    <location>
        <begin position="55"/>
        <end position="192"/>
    </location>
</feature>
<dbReference type="RefSeq" id="XP_049261314.1">
    <property type="nucleotide sequence ID" value="XM_049409521.1"/>
</dbReference>
<protein>
    <recommendedName>
        <fullName evidence="1">Prokaryotic-type class I peptide chain release factors domain-containing protein</fullName>
    </recommendedName>
</protein>
<dbReference type="PANTHER" id="PTHR11075:SF54">
    <property type="entry name" value="LARGE RIBOSOMAL SUBUNIT PROTEIN ML62"/>
    <property type="match status" value="1"/>
</dbReference>
<dbReference type="PANTHER" id="PTHR11075">
    <property type="entry name" value="PEPTIDE CHAIN RELEASE FACTOR"/>
    <property type="match status" value="1"/>
</dbReference>
<evidence type="ECO:0000313" key="2">
    <source>
        <dbReference type="EMBL" id="KAG7661081.1"/>
    </source>
</evidence>
<dbReference type="OrthoDB" id="270639at2759"/>
<organism evidence="2 3">
    <name type="scientific">[Candida] subhashii</name>
    <dbReference type="NCBI Taxonomy" id="561895"/>
    <lineage>
        <taxon>Eukaryota</taxon>
        <taxon>Fungi</taxon>
        <taxon>Dikarya</taxon>
        <taxon>Ascomycota</taxon>
        <taxon>Saccharomycotina</taxon>
        <taxon>Pichiomycetes</taxon>
        <taxon>Debaryomycetaceae</taxon>
        <taxon>Spathaspora</taxon>
    </lineage>
</organism>
<dbReference type="Proteomes" id="UP000694255">
    <property type="component" value="Unassembled WGS sequence"/>
</dbReference>
<gene>
    <name evidence="2" type="ORF">J8A68_005453</name>
</gene>
<dbReference type="GO" id="GO:0070126">
    <property type="term" value="P:mitochondrial translational termination"/>
    <property type="evidence" value="ECO:0007669"/>
    <property type="project" value="TreeGrafter"/>
</dbReference>
<dbReference type="GeneID" id="73472253"/>
<dbReference type="GO" id="GO:0004045">
    <property type="term" value="F:peptidyl-tRNA hydrolase activity"/>
    <property type="evidence" value="ECO:0007669"/>
    <property type="project" value="TreeGrafter"/>
</dbReference>
<evidence type="ECO:0000313" key="3">
    <source>
        <dbReference type="Proteomes" id="UP000694255"/>
    </source>
</evidence>
<dbReference type="GO" id="GO:0016150">
    <property type="term" value="F:translation release factor activity, codon nonspecific"/>
    <property type="evidence" value="ECO:0007669"/>
    <property type="project" value="TreeGrafter"/>
</dbReference>
<proteinExistence type="predicted"/>
<evidence type="ECO:0000259" key="1">
    <source>
        <dbReference type="Pfam" id="PF00472"/>
    </source>
</evidence>
<sequence length="198" mass="22972">MILSTLKVYSPIGVLNRRGILQILRFNSTTPSSSTNFSAKEIETAKKWLENFTHTQIPRRLFNIDYSRSSGPGGQKVNKTSSKATVSLEAGEWLSPQKCYWIPMPIQEQLKTKKIRYETKDSGLLIQSDTFRSRDMNADECFKKLLGEVKSKIYFAGEVSQEDKEKWQKLKVVSKERRLLDKKKHSEKKQNRSKNFDF</sequence>
<dbReference type="Pfam" id="PF00472">
    <property type="entry name" value="RF-1"/>
    <property type="match status" value="1"/>
</dbReference>